<organism evidence="1 2">
    <name type="scientific">Candida boidinii</name>
    <name type="common">Yeast</name>
    <dbReference type="NCBI Taxonomy" id="5477"/>
    <lineage>
        <taxon>Eukaryota</taxon>
        <taxon>Fungi</taxon>
        <taxon>Dikarya</taxon>
        <taxon>Ascomycota</taxon>
        <taxon>Saccharomycotina</taxon>
        <taxon>Pichiomycetes</taxon>
        <taxon>Pichiales</taxon>
        <taxon>Pichiaceae</taxon>
        <taxon>Ogataea</taxon>
        <taxon>Ogataea/Candida clade</taxon>
    </lineage>
</organism>
<evidence type="ECO:0000313" key="2">
    <source>
        <dbReference type="Proteomes" id="UP001165101"/>
    </source>
</evidence>
<feature type="non-terminal residue" evidence="1">
    <location>
        <position position="242"/>
    </location>
</feature>
<name>A0ACB5U4A5_CANBO</name>
<sequence length="242" mass="27522">MIPSCDDKFGKLLFPVAKSTIGSGRKSHHNRKDTISGSGNLVQPIEYSNSVLMTPKSIAKSSIIDSPSFIQEEVEEEEEEEENDEEHAIKNGLKNPQEAEMTLIVPKGRKAPKKRVTSRQLTFSSDSEEDETSKYATGEQANIVLKEDITIFNSVIPSTPKGKLITEEMARKWHNDSYFKEEGSHDNHDDYYSPFINNKSNVLNYKANKNNSIFDGNKKKSDFSRYENEVEYIDKRTGEKIF</sequence>
<proteinExistence type="predicted"/>
<dbReference type="Proteomes" id="UP001165101">
    <property type="component" value="Unassembled WGS sequence"/>
</dbReference>
<evidence type="ECO:0000313" key="1">
    <source>
        <dbReference type="EMBL" id="GMF01739.1"/>
    </source>
</evidence>
<protein>
    <submittedName>
        <fullName evidence="1">Unnamed protein product</fullName>
    </submittedName>
</protein>
<accession>A0ACB5U4A5</accession>
<reference evidence="1" key="1">
    <citation type="submission" date="2023-04" db="EMBL/GenBank/DDBJ databases">
        <title>Candida boidinii NBRC 1967.</title>
        <authorList>
            <person name="Ichikawa N."/>
            <person name="Sato H."/>
            <person name="Tonouchi N."/>
        </authorList>
    </citation>
    <scope>NUCLEOTIDE SEQUENCE</scope>
    <source>
        <strain evidence="1">NBRC 1967</strain>
    </source>
</reference>
<comment type="caution">
    <text evidence="1">The sequence shown here is derived from an EMBL/GenBank/DDBJ whole genome shotgun (WGS) entry which is preliminary data.</text>
</comment>
<dbReference type="EMBL" id="BSXV01005093">
    <property type="protein sequence ID" value="GMF01739.1"/>
    <property type="molecule type" value="Genomic_DNA"/>
</dbReference>
<gene>
    <name evidence="1" type="ORF">Cboi01_000592900</name>
</gene>
<keyword evidence="2" id="KW-1185">Reference proteome</keyword>